<evidence type="ECO:0000313" key="10">
    <source>
        <dbReference type="EMBL" id="MDS0244093.1"/>
    </source>
</evidence>
<dbReference type="AlphaFoldDB" id="A0AAJ2LX75"/>
<dbReference type="PANTHER" id="PTHR11113:SF14">
    <property type="entry name" value="N-ACETYLGLUCOSAMINE-6-PHOSPHATE DEACETYLASE"/>
    <property type="match status" value="1"/>
</dbReference>
<dbReference type="GO" id="GO:0046872">
    <property type="term" value="F:metal ion binding"/>
    <property type="evidence" value="ECO:0007669"/>
    <property type="project" value="UniProtKB-KW"/>
</dbReference>
<feature type="binding site" evidence="8">
    <location>
        <position position="236"/>
    </location>
    <ligand>
        <name>Zn(2+)</name>
        <dbReference type="ChEBI" id="CHEBI:29105"/>
    </ligand>
</feature>
<dbReference type="GO" id="GO:0008448">
    <property type="term" value="F:N-acetylglucosamine-6-phosphate deacetylase activity"/>
    <property type="evidence" value="ECO:0007669"/>
    <property type="project" value="InterPro"/>
</dbReference>
<evidence type="ECO:0000256" key="1">
    <source>
        <dbReference type="ARBA" id="ARBA00010716"/>
    </source>
</evidence>
<dbReference type="Gene3D" id="2.30.40.10">
    <property type="entry name" value="Urease, subunit C, domain 1"/>
    <property type="match status" value="1"/>
</dbReference>
<name>A0AAJ2LX75_9MICO</name>
<keyword evidence="3 5" id="KW-0378">Hydrolase</keyword>
<dbReference type="InterPro" id="IPR006680">
    <property type="entry name" value="Amidohydro-rel"/>
</dbReference>
<evidence type="ECO:0000256" key="3">
    <source>
        <dbReference type="ARBA" id="ARBA00022801"/>
    </source>
</evidence>
<dbReference type="Pfam" id="PF01979">
    <property type="entry name" value="Amidohydro_1"/>
    <property type="match status" value="1"/>
</dbReference>
<protein>
    <submittedName>
        <fullName evidence="10">Amidohydrolase family protein</fullName>
    </submittedName>
</protein>
<keyword evidence="2 8" id="KW-0479">Metal-binding</keyword>
<comment type="caution">
    <text evidence="10">The sequence shown here is derived from an EMBL/GenBank/DDBJ whole genome shotgun (WGS) entry which is preliminary data.</text>
</comment>
<feature type="binding site" evidence="7">
    <location>
        <position position="247"/>
    </location>
    <ligand>
        <name>substrate</name>
    </ligand>
</feature>
<feature type="binding site" evidence="7">
    <location>
        <begin position="327"/>
        <end position="329"/>
    </location>
    <ligand>
        <name>substrate</name>
    </ligand>
</feature>
<feature type="binding site" evidence="7">
    <location>
        <begin position="239"/>
        <end position="240"/>
    </location>
    <ligand>
        <name>substrate</name>
    </ligand>
</feature>
<evidence type="ECO:0000256" key="5">
    <source>
        <dbReference type="PIRNR" id="PIRNR038994"/>
    </source>
</evidence>
<evidence type="ECO:0000256" key="7">
    <source>
        <dbReference type="PIRSR" id="PIRSR038994-2"/>
    </source>
</evidence>
<feature type="domain" description="Amidohydrolase-related" evidence="9">
    <location>
        <begin position="74"/>
        <end position="395"/>
    </location>
</feature>
<dbReference type="PIRSF" id="PIRSF038994">
    <property type="entry name" value="NagA"/>
    <property type="match status" value="1"/>
</dbReference>
<dbReference type="SUPFAM" id="SSF51338">
    <property type="entry name" value="Composite domain of metallo-dependent hydrolases"/>
    <property type="match status" value="1"/>
</dbReference>
<evidence type="ECO:0000313" key="11">
    <source>
        <dbReference type="Proteomes" id="UP001183582"/>
    </source>
</evidence>
<feature type="binding site" evidence="7">
    <location>
        <position position="160"/>
    </location>
    <ligand>
        <name>substrate</name>
    </ligand>
</feature>
<dbReference type="InterPro" id="IPR003764">
    <property type="entry name" value="GlcNAc_6-P_deAcase"/>
</dbReference>
<reference evidence="10 11" key="1">
    <citation type="submission" date="2021-06" db="EMBL/GenBank/DDBJ databases">
        <title>Genome-based taxonomic framework of Microbacterium strains isolated from marine environment, the description of four new species and reclassification of four preexisting species.</title>
        <authorList>
            <person name="Lee S.D."/>
            <person name="Kim S.-M."/>
            <person name="Byeon Y.-S."/>
            <person name="Yang H.L."/>
            <person name="Kim I.S."/>
        </authorList>
    </citation>
    <scope>NUCLEOTIDE SEQUENCE [LARGE SCALE GENOMIC DNA]</scope>
    <source>
        <strain evidence="10 11">KACC 20514</strain>
    </source>
</reference>
<dbReference type="GO" id="GO:0006046">
    <property type="term" value="P:N-acetylglucosamine catabolic process"/>
    <property type="evidence" value="ECO:0007669"/>
    <property type="project" value="TreeGrafter"/>
</dbReference>
<dbReference type="EMBL" id="JAHWXH010000001">
    <property type="protein sequence ID" value="MDS0244093.1"/>
    <property type="molecule type" value="Genomic_DNA"/>
</dbReference>
<evidence type="ECO:0000256" key="6">
    <source>
        <dbReference type="PIRSR" id="PIRSR038994-1"/>
    </source>
</evidence>
<gene>
    <name evidence="10" type="ORF">KZC50_00540</name>
</gene>
<evidence type="ECO:0000259" key="9">
    <source>
        <dbReference type="Pfam" id="PF01979"/>
    </source>
</evidence>
<dbReference type="InterPro" id="IPR032466">
    <property type="entry name" value="Metal_Hydrolase"/>
</dbReference>
<feature type="binding site" evidence="7">
    <location>
        <position position="271"/>
    </location>
    <ligand>
        <name>substrate</name>
    </ligand>
</feature>
<dbReference type="InterPro" id="IPR011059">
    <property type="entry name" value="Metal-dep_hydrolase_composite"/>
</dbReference>
<sequence length="411" mass="42168">MPRAPGSSLGFLHARRAARVPVNVLVRDVRLVDHDEVVEDAWVRFADGRVTATGRGTPRDPGPGVRVVDGDGGVLTPGFIDIHGHGGGGAAYDDGRTAAARARAFHRGHGTTRAVLSLVTAPLPRLVERVATVADLAASDETILGSHLEGPFLDPGHHGAHDPALLRLPSRADIDRLLVAGRGTIRQVTLAPELPGAEAALAQFRAAGVVVAVGHTDADAVTAARAFDAGARILTHAFNAMRGIHHRHPGPVVAALRDDRVVLEVIADGVHVHPDVVALLVTAAPGRIALVTDATAAAGTGDGPSALGSLAIEVREGVARVRGTDTIAGSTLTQDAALRRAVAAGVPLPAVVTALTSTPARAIGRPDLGHLDAGSPADAVLLDSDLRVRRVWIAGVEERPDDSGIGDGTAP</sequence>
<accession>A0AAJ2LX75</accession>
<dbReference type="PANTHER" id="PTHR11113">
    <property type="entry name" value="N-ACETYLGLUCOSAMINE-6-PHOSPHATE DEACETYLASE"/>
    <property type="match status" value="1"/>
</dbReference>
<comment type="cofactor">
    <cofactor evidence="8">
        <name>a divalent metal cation</name>
        <dbReference type="ChEBI" id="CHEBI:60240"/>
    </cofactor>
    <text evidence="8">Binds 1 divalent metal cation per subunit.</text>
</comment>
<feature type="binding site" evidence="8">
    <location>
        <position position="215"/>
    </location>
    <ligand>
        <name>Zn(2+)</name>
        <dbReference type="ChEBI" id="CHEBI:29105"/>
    </ligand>
</feature>
<evidence type="ECO:0000256" key="4">
    <source>
        <dbReference type="ARBA" id="ARBA00023277"/>
    </source>
</evidence>
<comment type="similarity">
    <text evidence="1 5">Belongs to the metallo-dependent hydrolases superfamily. NagA family.</text>
</comment>
<keyword evidence="4 5" id="KW-0119">Carbohydrate metabolism</keyword>
<proteinExistence type="inferred from homology"/>
<organism evidence="10 11">
    <name type="scientific">Microbacterium aurantiacum</name>
    <dbReference type="NCBI Taxonomy" id="162393"/>
    <lineage>
        <taxon>Bacteria</taxon>
        <taxon>Bacillati</taxon>
        <taxon>Actinomycetota</taxon>
        <taxon>Actinomycetes</taxon>
        <taxon>Micrococcales</taxon>
        <taxon>Microbacteriaceae</taxon>
        <taxon>Microbacterium</taxon>
    </lineage>
</organism>
<feature type="active site" description="Proton donor/acceptor" evidence="6">
    <location>
        <position position="293"/>
    </location>
</feature>
<dbReference type="Proteomes" id="UP001183582">
    <property type="component" value="Unassembled WGS sequence"/>
</dbReference>
<evidence type="ECO:0000256" key="8">
    <source>
        <dbReference type="PIRSR" id="PIRSR038994-3"/>
    </source>
</evidence>
<dbReference type="Gene3D" id="3.20.20.140">
    <property type="entry name" value="Metal-dependent hydrolases"/>
    <property type="match status" value="1"/>
</dbReference>
<dbReference type="SUPFAM" id="SSF51556">
    <property type="entry name" value="Metallo-dependent hydrolases"/>
    <property type="match status" value="1"/>
</dbReference>
<feature type="binding site" evidence="8">
    <location>
        <position position="149"/>
    </location>
    <ligand>
        <name>Zn(2+)</name>
        <dbReference type="ChEBI" id="CHEBI:29105"/>
    </ligand>
</feature>
<evidence type="ECO:0000256" key="2">
    <source>
        <dbReference type="ARBA" id="ARBA00022723"/>
    </source>
</evidence>